<dbReference type="AlphaFoldDB" id="A0AAE3Q7R2"/>
<evidence type="ECO:0000256" key="3">
    <source>
        <dbReference type="ARBA" id="ARBA00022448"/>
    </source>
</evidence>
<dbReference type="InterPro" id="IPR013525">
    <property type="entry name" value="ABC2_TM"/>
</dbReference>
<evidence type="ECO:0000256" key="1">
    <source>
        <dbReference type="ARBA" id="ARBA00004651"/>
    </source>
</evidence>
<evidence type="ECO:0000259" key="11">
    <source>
        <dbReference type="Pfam" id="PF01061"/>
    </source>
</evidence>
<sequence>MHTLRSDMNFAYAARQNLRVIGALAVRELATRYGQNPLNYFWGLAEPAALIGIYLVVHTLAKAHGTGGDSIILFMITGIMTFRMTRGISGKVLKAISSNQPLLTYPNVKPLDTIIARATIESLIWLIVCLIFFTAISVYLDKRVIVHKDEFALALLAVLFFSFSLGAFNAVISILVPFYSNIWNMMGLPLLLASGILYVAAEMPPQILNILVWNPFLHCVEWVRIASYLDYHTVLDREYLLTVSSILLTVALVLERMYRTRLMSE</sequence>
<evidence type="ECO:0000256" key="4">
    <source>
        <dbReference type="ARBA" id="ARBA00022475"/>
    </source>
</evidence>
<comment type="subcellular location">
    <subcellularLocation>
        <location evidence="1">Cell membrane</location>
        <topology evidence="1">Multi-pass membrane protein</topology>
    </subcellularLocation>
</comment>
<evidence type="ECO:0000256" key="10">
    <source>
        <dbReference type="SAM" id="Phobius"/>
    </source>
</evidence>
<feature type="domain" description="ABC-2 type transporter transmembrane" evidence="11">
    <location>
        <begin position="21"/>
        <end position="226"/>
    </location>
</feature>
<dbReference type="PRINTS" id="PR00164">
    <property type="entry name" value="ABC2TRNSPORT"/>
</dbReference>
<gene>
    <name evidence="12" type="ORF">MRS75_01720</name>
</gene>
<dbReference type="RefSeq" id="WP_311784960.1">
    <property type="nucleotide sequence ID" value="NZ_JALDYY010000001.1"/>
</dbReference>
<keyword evidence="4" id="KW-1003">Cell membrane</keyword>
<dbReference type="InterPro" id="IPR000412">
    <property type="entry name" value="ABC_2_transport"/>
</dbReference>
<feature type="transmembrane region" description="Helical" evidence="10">
    <location>
        <begin position="182"/>
        <end position="200"/>
    </location>
</feature>
<name>A0AAE3Q7R2_9HYPH</name>
<feature type="transmembrane region" description="Helical" evidence="10">
    <location>
        <begin position="114"/>
        <end position="140"/>
    </location>
</feature>
<evidence type="ECO:0000256" key="6">
    <source>
        <dbReference type="ARBA" id="ARBA00022692"/>
    </source>
</evidence>
<evidence type="ECO:0000256" key="7">
    <source>
        <dbReference type="ARBA" id="ARBA00022989"/>
    </source>
</evidence>
<protein>
    <submittedName>
        <fullName evidence="12">ABC transporter permease</fullName>
    </submittedName>
</protein>
<keyword evidence="5" id="KW-0762">Sugar transport</keyword>
<keyword evidence="9 10" id="KW-0472">Membrane</keyword>
<dbReference type="PANTHER" id="PTHR30413">
    <property type="entry name" value="INNER MEMBRANE TRANSPORT PERMEASE"/>
    <property type="match status" value="1"/>
</dbReference>
<feature type="transmembrane region" description="Helical" evidence="10">
    <location>
        <begin position="72"/>
        <end position="94"/>
    </location>
</feature>
<evidence type="ECO:0000313" key="13">
    <source>
        <dbReference type="Proteomes" id="UP001161580"/>
    </source>
</evidence>
<feature type="transmembrane region" description="Helical" evidence="10">
    <location>
        <begin position="152"/>
        <end position="176"/>
    </location>
</feature>
<accession>A0AAE3Q7R2</accession>
<evidence type="ECO:0000256" key="8">
    <source>
        <dbReference type="ARBA" id="ARBA00023047"/>
    </source>
</evidence>
<evidence type="ECO:0000256" key="9">
    <source>
        <dbReference type="ARBA" id="ARBA00023136"/>
    </source>
</evidence>
<dbReference type="PANTHER" id="PTHR30413:SF10">
    <property type="entry name" value="CAPSULE POLYSACCHARIDE EXPORT INNER-MEMBRANE PROTEIN CTRC"/>
    <property type="match status" value="1"/>
</dbReference>
<dbReference type="EMBL" id="JALDYZ010000001">
    <property type="protein sequence ID" value="MDI7920797.1"/>
    <property type="molecule type" value="Genomic_DNA"/>
</dbReference>
<evidence type="ECO:0000256" key="5">
    <source>
        <dbReference type="ARBA" id="ARBA00022597"/>
    </source>
</evidence>
<organism evidence="12 13">
    <name type="scientific">Ferirhizobium litorale</name>
    <dbReference type="NCBI Taxonomy" id="2927786"/>
    <lineage>
        <taxon>Bacteria</taxon>
        <taxon>Pseudomonadati</taxon>
        <taxon>Pseudomonadota</taxon>
        <taxon>Alphaproteobacteria</taxon>
        <taxon>Hyphomicrobiales</taxon>
        <taxon>Rhizobiaceae</taxon>
        <taxon>Ferirhizobium</taxon>
    </lineage>
</organism>
<feature type="transmembrane region" description="Helical" evidence="10">
    <location>
        <begin position="239"/>
        <end position="258"/>
    </location>
</feature>
<comment type="caution">
    <text evidence="12">The sequence shown here is derived from an EMBL/GenBank/DDBJ whole genome shotgun (WGS) entry which is preliminary data.</text>
</comment>
<keyword evidence="6 10" id="KW-0812">Transmembrane</keyword>
<dbReference type="Pfam" id="PF01061">
    <property type="entry name" value="ABC2_membrane"/>
    <property type="match status" value="1"/>
</dbReference>
<evidence type="ECO:0000313" key="12">
    <source>
        <dbReference type="EMBL" id="MDI7920797.1"/>
    </source>
</evidence>
<keyword evidence="13" id="KW-1185">Reference proteome</keyword>
<proteinExistence type="inferred from homology"/>
<keyword evidence="3" id="KW-0813">Transport</keyword>
<keyword evidence="7 10" id="KW-1133">Transmembrane helix</keyword>
<feature type="transmembrane region" description="Helical" evidence="10">
    <location>
        <begin position="40"/>
        <end position="60"/>
    </location>
</feature>
<dbReference type="Proteomes" id="UP001161580">
    <property type="component" value="Unassembled WGS sequence"/>
</dbReference>
<evidence type="ECO:0000256" key="2">
    <source>
        <dbReference type="ARBA" id="ARBA00007783"/>
    </source>
</evidence>
<dbReference type="GO" id="GO:0140359">
    <property type="term" value="F:ABC-type transporter activity"/>
    <property type="evidence" value="ECO:0007669"/>
    <property type="project" value="InterPro"/>
</dbReference>
<dbReference type="GO" id="GO:0015774">
    <property type="term" value="P:polysaccharide transport"/>
    <property type="evidence" value="ECO:0007669"/>
    <property type="project" value="UniProtKB-KW"/>
</dbReference>
<keyword evidence="8" id="KW-0625">Polysaccharide transport</keyword>
<reference evidence="12" key="1">
    <citation type="submission" date="2022-03" db="EMBL/GenBank/DDBJ databases">
        <title>Fererhizobium litorale gen. nov., sp. nov., isolated from sandy sediments of the Sea of Japan seashore.</title>
        <authorList>
            <person name="Romanenko L."/>
            <person name="Kurilenko V."/>
            <person name="Otstavnykh N."/>
            <person name="Svetashev V."/>
            <person name="Tekutyeva L."/>
            <person name="Isaeva M."/>
            <person name="Mikhailov V."/>
        </authorList>
    </citation>
    <scope>NUCLEOTIDE SEQUENCE</scope>
    <source>
        <strain evidence="12">KMM 9576</strain>
    </source>
</reference>
<dbReference type="GO" id="GO:0043190">
    <property type="term" value="C:ATP-binding cassette (ABC) transporter complex"/>
    <property type="evidence" value="ECO:0007669"/>
    <property type="project" value="InterPro"/>
</dbReference>
<comment type="similarity">
    <text evidence="2">Belongs to the ABC-2 integral membrane protein family.</text>
</comment>
<dbReference type="GO" id="GO:0015920">
    <property type="term" value="P:lipopolysaccharide transport"/>
    <property type="evidence" value="ECO:0007669"/>
    <property type="project" value="TreeGrafter"/>
</dbReference>